<gene>
    <name evidence="1" type="ORF">AM571_CH00495</name>
</gene>
<proteinExistence type="predicted"/>
<organism evidence="1 2">
    <name type="scientific">Rhizobium etli 8C-3</name>
    <dbReference type="NCBI Taxonomy" id="538025"/>
    <lineage>
        <taxon>Bacteria</taxon>
        <taxon>Pseudomonadati</taxon>
        <taxon>Pseudomonadota</taxon>
        <taxon>Alphaproteobacteria</taxon>
        <taxon>Hyphomicrobiales</taxon>
        <taxon>Rhizobiaceae</taxon>
        <taxon>Rhizobium/Agrobacterium group</taxon>
        <taxon>Rhizobium</taxon>
    </lineage>
</organism>
<dbReference type="Proteomes" id="UP000185109">
    <property type="component" value="Chromosome"/>
</dbReference>
<evidence type="ECO:0000313" key="1">
    <source>
        <dbReference type="EMBL" id="APO73345.1"/>
    </source>
</evidence>
<accession>A0A1L5NZM4</accession>
<protein>
    <submittedName>
        <fullName evidence="1">Uncharacterized protein</fullName>
    </submittedName>
</protein>
<evidence type="ECO:0000313" key="2">
    <source>
        <dbReference type="Proteomes" id="UP000185109"/>
    </source>
</evidence>
<dbReference type="EMBL" id="CP017241">
    <property type="protein sequence ID" value="APO73345.1"/>
    <property type="molecule type" value="Genomic_DNA"/>
</dbReference>
<reference evidence="1 2" key="1">
    <citation type="submission" date="2016-09" db="EMBL/GenBank/DDBJ databases">
        <title>The complete genome sequences of Rhizobium gallicum, symbiovars gallicum and phaseoli, symbionts associated to common bean (Phaseolus vulgaris).</title>
        <authorList>
            <person name="Bustos P."/>
            <person name="Santamaria R.I."/>
            <person name="Perez-Carrascal O.M."/>
            <person name="Juarez S."/>
            <person name="Lozano L."/>
            <person name="Martinez-Flores I."/>
            <person name="Martinez-Romero E."/>
            <person name="Cevallos M."/>
            <person name="Romero D."/>
            <person name="Davila G."/>
            <person name="Gonzalez V."/>
        </authorList>
    </citation>
    <scope>NUCLEOTIDE SEQUENCE [LARGE SCALE GENOMIC DNA]</scope>
    <source>
        <strain evidence="1 2">8C-3</strain>
    </source>
</reference>
<dbReference type="AlphaFoldDB" id="A0A1L5NZM4"/>
<name>A0A1L5NZM4_RHIET</name>
<sequence length="69" mass="7514">MPGPSGSAMSYLTAGHQSIPLPLSETLETWFPGVTDGVVFRNSMAGRPLVGLHSYIDHTMYKECMDEVV</sequence>